<sequence length="56" mass="6226">MNKKAAVFACRFTGFIGLLVSLLFWYMYGLSGLVLGCIGSMVWFGLGWYVQHSANT</sequence>
<dbReference type="AlphaFoldDB" id="A0A1G6PWP3"/>
<protein>
    <submittedName>
        <fullName evidence="2">Uncharacterized protein</fullName>
    </submittedName>
</protein>
<dbReference type="RefSeq" id="WP_176757974.1">
    <property type="nucleotide sequence ID" value="NZ_FMZA01000018.1"/>
</dbReference>
<dbReference type="EMBL" id="FMZA01000018">
    <property type="protein sequence ID" value="SDC83807.1"/>
    <property type="molecule type" value="Genomic_DNA"/>
</dbReference>
<keyword evidence="1" id="KW-0472">Membrane</keyword>
<dbReference type="STRING" id="1236220.SAMN04488112_11849"/>
<keyword evidence="1" id="KW-1133">Transmembrane helix</keyword>
<dbReference type="Proteomes" id="UP000199387">
    <property type="component" value="Unassembled WGS sequence"/>
</dbReference>
<reference evidence="2 3" key="1">
    <citation type="submission" date="2016-10" db="EMBL/GenBank/DDBJ databases">
        <authorList>
            <person name="de Groot N.N."/>
        </authorList>
    </citation>
    <scope>NUCLEOTIDE SEQUENCE [LARGE SCALE GENOMIC DNA]</scope>
    <source>
        <strain evidence="2 3">DSM 45514</strain>
    </source>
</reference>
<name>A0A1G6PWP3_9BACL</name>
<evidence type="ECO:0000313" key="3">
    <source>
        <dbReference type="Proteomes" id="UP000199387"/>
    </source>
</evidence>
<organism evidence="2 3">
    <name type="scientific">Melghirimyces thermohalophilus</name>
    <dbReference type="NCBI Taxonomy" id="1236220"/>
    <lineage>
        <taxon>Bacteria</taxon>
        <taxon>Bacillati</taxon>
        <taxon>Bacillota</taxon>
        <taxon>Bacilli</taxon>
        <taxon>Bacillales</taxon>
        <taxon>Thermoactinomycetaceae</taxon>
        <taxon>Melghirimyces</taxon>
    </lineage>
</organism>
<accession>A0A1G6PWP3</accession>
<evidence type="ECO:0000313" key="2">
    <source>
        <dbReference type="EMBL" id="SDC83807.1"/>
    </source>
</evidence>
<keyword evidence="1" id="KW-0812">Transmembrane</keyword>
<feature type="transmembrane region" description="Helical" evidence="1">
    <location>
        <begin position="33"/>
        <end position="50"/>
    </location>
</feature>
<feature type="transmembrane region" description="Helical" evidence="1">
    <location>
        <begin position="7"/>
        <end position="27"/>
    </location>
</feature>
<evidence type="ECO:0000256" key="1">
    <source>
        <dbReference type="SAM" id="Phobius"/>
    </source>
</evidence>
<gene>
    <name evidence="2" type="ORF">SAMN04488112_11849</name>
</gene>
<proteinExistence type="predicted"/>
<keyword evidence="3" id="KW-1185">Reference proteome</keyword>